<accession>A0A4R5TTD6</accession>
<evidence type="ECO:0008006" key="4">
    <source>
        <dbReference type="Google" id="ProtNLM"/>
    </source>
</evidence>
<dbReference type="Proteomes" id="UP000295411">
    <property type="component" value="Unassembled WGS sequence"/>
</dbReference>
<name>A0A4R5TTD6_9MICC</name>
<feature type="region of interest" description="Disordered" evidence="1">
    <location>
        <begin position="1"/>
        <end position="20"/>
    </location>
</feature>
<gene>
    <name evidence="2" type="ORF">E2F48_16125</name>
</gene>
<dbReference type="OrthoDB" id="3353677at2"/>
<keyword evidence="3" id="KW-1185">Reference proteome</keyword>
<reference evidence="2 3" key="1">
    <citation type="submission" date="2019-03" db="EMBL/GenBank/DDBJ databases">
        <title>Arthrobacter sp. nov., an bacterium isolated from biocrust in Mu Us Desert.</title>
        <authorList>
            <person name="Lixiong L."/>
        </authorList>
    </citation>
    <scope>NUCLEOTIDE SEQUENCE [LARGE SCALE GENOMIC DNA]</scope>
    <source>
        <strain evidence="2 3">SLN-3</strain>
    </source>
</reference>
<comment type="caution">
    <text evidence="2">The sequence shown here is derived from an EMBL/GenBank/DDBJ whole genome shotgun (WGS) entry which is preliminary data.</text>
</comment>
<proteinExistence type="predicted"/>
<evidence type="ECO:0000313" key="3">
    <source>
        <dbReference type="Proteomes" id="UP000295411"/>
    </source>
</evidence>
<feature type="compositionally biased region" description="Polar residues" evidence="1">
    <location>
        <begin position="1"/>
        <end position="11"/>
    </location>
</feature>
<dbReference type="RefSeq" id="WP_133404982.1">
    <property type="nucleotide sequence ID" value="NZ_SMTK01000006.1"/>
</dbReference>
<organism evidence="2 3">
    <name type="scientific">Arthrobacter crusticola</name>
    <dbReference type="NCBI Taxonomy" id="2547960"/>
    <lineage>
        <taxon>Bacteria</taxon>
        <taxon>Bacillati</taxon>
        <taxon>Actinomycetota</taxon>
        <taxon>Actinomycetes</taxon>
        <taxon>Micrococcales</taxon>
        <taxon>Micrococcaceae</taxon>
        <taxon>Arthrobacter</taxon>
    </lineage>
</organism>
<evidence type="ECO:0000256" key="1">
    <source>
        <dbReference type="SAM" id="MobiDB-lite"/>
    </source>
</evidence>
<evidence type="ECO:0000313" key="2">
    <source>
        <dbReference type="EMBL" id="TDK23516.1"/>
    </source>
</evidence>
<sequence length="567" mass="62832">MTRGSYSTPESPSGVPSAPALSVEDSRIYTRRDYGRTVRLSLIPADFLLPVLAAELGDKWLEVAQENGCEMGQLLVSVRRFLTHVGEQLHAAGSESFALGDLRRRHLDGWEMSLLAAHQESKTDTYYRHALYFFALLRRIRDDTPHVLHPEVVRRLERGTRLRQRRGEGLPAFSPGEARGMRSHAHRLVYSHLRLWADGKPGPAPPPPVLVAAHVLLSLATGEPPEVIRALQVDDIKATASAEHDPAVEGMTPAARLAWLAERNLVEQYGITWTKNRARETYQDVYTRHDHAVHRALTAIIRLTTGTRERSGLPALWQREQVNGRITEPTWNTKPLGLRRWIDGTGVKVSEPQVWARFRKTVVADEVLANPRRYLDSGRRHGAEVFFRHYTNSGTLRAEAGRHLIESTDAMFEAALTGPTVVTPQTEQILANGQETSGLDAATARALLQGDLDGPQTACRDPKNSPFDAPDTICTRSMTGTCFGCGNALITQRHLPAALAIAEVADPARAADPQVWASHWKPIYEIITRIILPAFPPDTVSAARQQIASVPLDLGIRNDMRGIHDDA</sequence>
<protein>
    <recommendedName>
        <fullName evidence="4">Integrase</fullName>
    </recommendedName>
</protein>
<dbReference type="AlphaFoldDB" id="A0A4R5TTD6"/>
<dbReference type="EMBL" id="SMTK01000006">
    <property type="protein sequence ID" value="TDK23516.1"/>
    <property type="molecule type" value="Genomic_DNA"/>
</dbReference>